<proteinExistence type="predicted"/>
<name>A0A0J9UKW6_FUSO4</name>
<reference evidence="1" key="1">
    <citation type="submission" date="2007-04" db="EMBL/GenBank/DDBJ databases">
        <authorList>
            <consortium name="The Broad Institute Genome Sequencing Platform"/>
            <person name="Birren B."/>
            <person name="Lander E."/>
            <person name="Galagan J."/>
            <person name="Nusbaum C."/>
            <person name="Devon K."/>
            <person name="Ma L.-J."/>
            <person name="Jaffe D."/>
            <person name="Butler J."/>
            <person name="Alvarez P."/>
            <person name="Gnerre S."/>
            <person name="Grabherr M."/>
            <person name="Kleber M."/>
            <person name="Mauceli E."/>
            <person name="Brockman W."/>
            <person name="MacCallum I.A."/>
            <person name="Young S."/>
            <person name="LaButti K."/>
            <person name="DeCaprio D."/>
            <person name="Crawford M."/>
            <person name="Koehrsen M."/>
            <person name="Engels R."/>
            <person name="Montgomery P."/>
            <person name="Pearson M."/>
            <person name="Howarth C."/>
            <person name="Larson L."/>
            <person name="White J."/>
            <person name="O'Leary S."/>
            <person name="Kodira C."/>
            <person name="Zeng Q."/>
            <person name="Yandava C."/>
            <person name="Alvarado L."/>
            <person name="Kistler C."/>
            <person name="Shim W.-B."/>
            <person name="Kang S."/>
            <person name="Woloshuk C."/>
        </authorList>
    </citation>
    <scope>NUCLEOTIDE SEQUENCE</scope>
    <source>
        <strain evidence="1">4287</strain>
    </source>
</reference>
<protein>
    <submittedName>
        <fullName evidence="1">Uncharacterized protein</fullName>
    </submittedName>
</protein>
<organism evidence="1 2">
    <name type="scientific">Fusarium oxysporum f. sp. lycopersici (strain 4287 / CBS 123668 / FGSC 9935 / NRRL 34936)</name>
    <name type="common">Fusarium vascular wilt of tomato</name>
    <dbReference type="NCBI Taxonomy" id="426428"/>
    <lineage>
        <taxon>Eukaryota</taxon>
        <taxon>Fungi</taxon>
        <taxon>Dikarya</taxon>
        <taxon>Ascomycota</taxon>
        <taxon>Pezizomycotina</taxon>
        <taxon>Sordariomycetes</taxon>
        <taxon>Hypocreomycetidae</taxon>
        <taxon>Hypocreales</taxon>
        <taxon>Nectriaceae</taxon>
        <taxon>Fusarium</taxon>
        <taxon>Fusarium oxysporum species complex</taxon>
    </lineage>
</organism>
<sequence length="62" mass="7148">MRETLDGTTESLRRNGIQDLRSWQKTLAQRNSHDVAVEYRDQEKGVAFERMIATVDYAGAFD</sequence>
<dbReference type="KEGG" id="fox:FOXG_18605"/>
<dbReference type="VEuPathDB" id="FungiDB:FOXG_18605"/>
<evidence type="ECO:0000313" key="1">
    <source>
        <dbReference type="EMBL" id="KNA99879.1"/>
    </source>
</evidence>
<dbReference type="GeneID" id="28959311"/>
<dbReference type="RefSeq" id="XP_018237925.1">
    <property type="nucleotide sequence ID" value="XM_018398737.1"/>
</dbReference>
<dbReference type="EMBL" id="DS231698">
    <property type="protein sequence ID" value="KNA99879.1"/>
    <property type="molecule type" value="Genomic_DNA"/>
</dbReference>
<evidence type="ECO:0000313" key="2">
    <source>
        <dbReference type="Proteomes" id="UP000009097"/>
    </source>
</evidence>
<gene>
    <name evidence="1" type="ORF">FOXG_18605</name>
</gene>
<dbReference type="AlphaFoldDB" id="A0A0J9UKW6"/>
<reference evidence="1" key="2">
    <citation type="journal article" date="2010" name="Nature">
        <title>Comparative genomics reveals mobile pathogenicity chromosomes in Fusarium.</title>
        <authorList>
            <person name="Ma L.J."/>
            <person name="van der Does H.C."/>
            <person name="Borkovich K.A."/>
            <person name="Coleman J.J."/>
            <person name="Daboussi M.J."/>
            <person name="Di Pietro A."/>
            <person name="Dufresne M."/>
            <person name="Freitag M."/>
            <person name="Grabherr M."/>
            <person name="Henrissat B."/>
            <person name="Houterman P.M."/>
            <person name="Kang S."/>
            <person name="Shim W.B."/>
            <person name="Woloshuk C."/>
            <person name="Xie X."/>
            <person name="Xu J.R."/>
            <person name="Antoniw J."/>
            <person name="Baker S.E."/>
            <person name="Bluhm B.H."/>
            <person name="Breakspear A."/>
            <person name="Brown D.W."/>
            <person name="Butchko R.A."/>
            <person name="Chapman S."/>
            <person name="Coulson R."/>
            <person name="Coutinho P.M."/>
            <person name="Danchin E.G."/>
            <person name="Diener A."/>
            <person name="Gale L.R."/>
            <person name="Gardiner D.M."/>
            <person name="Goff S."/>
            <person name="Hammond-Kosack K.E."/>
            <person name="Hilburn K."/>
            <person name="Hua-Van A."/>
            <person name="Jonkers W."/>
            <person name="Kazan K."/>
            <person name="Kodira C.D."/>
            <person name="Koehrsen M."/>
            <person name="Kumar L."/>
            <person name="Lee Y.H."/>
            <person name="Li L."/>
            <person name="Manners J.M."/>
            <person name="Miranda-Saavedra D."/>
            <person name="Mukherjee M."/>
            <person name="Park G."/>
            <person name="Park J."/>
            <person name="Park S.Y."/>
            <person name="Proctor R.H."/>
            <person name="Regev A."/>
            <person name="Ruiz-Roldan M.C."/>
            <person name="Sain D."/>
            <person name="Sakthikumar S."/>
            <person name="Sykes S."/>
            <person name="Schwartz D.C."/>
            <person name="Turgeon B.G."/>
            <person name="Wapinski I."/>
            <person name="Yoder O."/>
            <person name="Young S."/>
            <person name="Zeng Q."/>
            <person name="Zhou S."/>
            <person name="Galagan J."/>
            <person name="Cuomo C.A."/>
            <person name="Kistler H.C."/>
            <person name="Rep M."/>
        </authorList>
    </citation>
    <scope>NUCLEOTIDE SEQUENCE [LARGE SCALE GENOMIC DNA]</scope>
    <source>
        <strain evidence="1">4287</strain>
    </source>
</reference>
<dbReference type="Proteomes" id="UP000009097">
    <property type="component" value="Unassembled WGS sequence"/>
</dbReference>
<accession>A0A0J9UKW6</accession>